<dbReference type="Pfam" id="PF13193">
    <property type="entry name" value="AMP-binding_C"/>
    <property type="match status" value="1"/>
</dbReference>
<gene>
    <name evidence="3" type="ORF">GGR37_003756</name>
</gene>
<sequence>MATLNSIVRAVLAIDPSAPAIEHNCQWYTWGELSEIIDSVEAILTREGIGAGTRIGGILRNTPQIAAVIIATIINDRCVVTLNPALPDDKLVADINTLEIPVVIAEMVDWERPAVMAAVKQSGALGIAITGDRAEPVRVVLPRTGSGFRNDAAGVGIEMLTSGTTGTPKRIPLKAANFSRMVLDAAVFENRDIDTPPRLSRAVAITNTPFSHIGGIFSLFVTLSAGRKICMLDRFRVEEFVGAVQRHKPKVAGAPPSALRMILDADVPREALSSLVAFRTSTAPLDPDLADQFQERFGIPVLQNYGATEFAGGVAGWTLPDFRKYGEERRGSVGRMNPGIDGRIVHPETGEPLPFGETGLLEIRAKHLGDGKSWVRTTDLAKMDEKQFLWILGRADNAIIRGGFKIMPDDVVKAIEAHPAVLEACVVALPDSRLGQVPAAGYRVKNGASVSEDELRAFLRERLSAYQVPTQLVKVDDFVRTPSMKPSQPELKKLFEAA</sequence>
<dbReference type="InterPro" id="IPR042099">
    <property type="entry name" value="ANL_N_sf"/>
</dbReference>
<organism evidence="3 4">
    <name type="scientific">Novosphingobium taihuense</name>
    <dbReference type="NCBI Taxonomy" id="260085"/>
    <lineage>
        <taxon>Bacteria</taxon>
        <taxon>Pseudomonadati</taxon>
        <taxon>Pseudomonadota</taxon>
        <taxon>Alphaproteobacteria</taxon>
        <taxon>Sphingomonadales</taxon>
        <taxon>Sphingomonadaceae</taxon>
        <taxon>Novosphingobium</taxon>
    </lineage>
</organism>
<dbReference type="RefSeq" id="WP_144907300.1">
    <property type="nucleotide sequence ID" value="NZ_JACHOA010000008.1"/>
</dbReference>
<accession>A0A7W7AEA9</accession>
<dbReference type="InterPro" id="IPR000873">
    <property type="entry name" value="AMP-dep_synth/lig_dom"/>
</dbReference>
<proteinExistence type="predicted"/>
<dbReference type="InterPro" id="IPR025110">
    <property type="entry name" value="AMP-bd_C"/>
</dbReference>
<dbReference type="CDD" id="cd04433">
    <property type="entry name" value="AFD_class_I"/>
    <property type="match status" value="1"/>
</dbReference>
<dbReference type="PANTHER" id="PTHR43201">
    <property type="entry name" value="ACYL-COA SYNTHETASE"/>
    <property type="match status" value="1"/>
</dbReference>
<dbReference type="Gene3D" id="3.30.300.30">
    <property type="match status" value="1"/>
</dbReference>
<comment type="caution">
    <text evidence="3">The sequence shown here is derived from an EMBL/GenBank/DDBJ whole genome shotgun (WGS) entry which is preliminary data.</text>
</comment>
<keyword evidence="3" id="KW-0436">Ligase</keyword>
<dbReference type="Pfam" id="PF00501">
    <property type="entry name" value="AMP-binding"/>
    <property type="match status" value="1"/>
</dbReference>
<dbReference type="SUPFAM" id="SSF56801">
    <property type="entry name" value="Acetyl-CoA synthetase-like"/>
    <property type="match status" value="1"/>
</dbReference>
<evidence type="ECO:0000259" key="2">
    <source>
        <dbReference type="Pfam" id="PF13193"/>
    </source>
</evidence>
<feature type="domain" description="AMP-dependent synthetase/ligase" evidence="1">
    <location>
        <begin position="15"/>
        <end position="368"/>
    </location>
</feature>
<dbReference type="GO" id="GO:0006631">
    <property type="term" value="P:fatty acid metabolic process"/>
    <property type="evidence" value="ECO:0007669"/>
    <property type="project" value="TreeGrafter"/>
</dbReference>
<dbReference type="OrthoDB" id="9803968at2"/>
<protein>
    <submittedName>
        <fullName evidence="3">Acyl-CoA synthetase (AMP-forming)/AMP-acid ligase II</fullName>
    </submittedName>
</protein>
<evidence type="ECO:0000313" key="4">
    <source>
        <dbReference type="Proteomes" id="UP000538566"/>
    </source>
</evidence>
<dbReference type="EMBL" id="JACHOA010000008">
    <property type="protein sequence ID" value="MBB4615460.1"/>
    <property type="molecule type" value="Genomic_DNA"/>
</dbReference>
<evidence type="ECO:0000259" key="1">
    <source>
        <dbReference type="Pfam" id="PF00501"/>
    </source>
</evidence>
<evidence type="ECO:0000313" key="3">
    <source>
        <dbReference type="EMBL" id="MBB4615460.1"/>
    </source>
</evidence>
<name>A0A7W7AEA9_9SPHN</name>
<dbReference type="Proteomes" id="UP000538566">
    <property type="component" value="Unassembled WGS sequence"/>
</dbReference>
<dbReference type="Gene3D" id="3.40.50.12780">
    <property type="entry name" value="N-terminal domain of ligase-like"/>
    <property type="match status" value="1"/>
</dbReference>
<dbReference type="InterPro" id="IPR045851">
    <property type="entry name" value="AMP-bd_C_sf"/>
</dbReference>
<dbReference type="GO" id="GO:0031956">
    <property type="term" value="F:medium-chain fatty acid-CoA ligase activity"/>
    <property type="evidence" value="ECO:0007669"/>
    <property type="project" value="TreeGrafter"/>
</dbReference>
<keyword evidence="4" id="KW-1185">Reference proteome</keyword>
<dbReference type="PANTHER" id="PTHR43201:SF32">
    <property type="entry name" value="2-SUCCINYLBENZOATE--COA LIGASE, CHLOROPLASTIC_PEROXISOMAL"/>
    <property type="match status" value="1"/>
</dbReference>
<dbReference type="AlphaFoldDB" id="A0A7W7AEA9"/>
<feature type="domain" description="AMP-binding enzyme C-terminal" evidence="2">
    <location>
        <begin position="414"/>
        <end position="485"/>
    </location>
</feature>
<reference evidence="3 4" key="1">
    <citation type="submission" date="2020-08" db="EMBL/GenBank/DDBJ databases">
        <title>Genomic Encyclopedia of Type Strains, Phase IV (KMG-IV): sequencing the most valuable type-strain genomes for metagenomic binning, comparative biology and taxonomic classification.</title>
        <authorList>
            <person name="Goeker M."/>
        </authorList>
    </citation>
    <scope>NUCLEOTIDE SEQUENCE [LARGE SCALE GENOMIC DNA]</scope>
    <source>
        <strain evidence="3 4">DSM 17507</strain>
    </source>
</reference>